<evidence type="ECO:0000313" key="28">
    <source>
        <dbReference type="Proteomes" id="UP000306102"/>
    </source>
</evidence>
<evidence type="ECO:0000256" key="4">
    <source>
        <dbReference type="ARBA" id="ARBA00009592"/>
    </source>
</evidence>
<comment type="similarity">
    <text evidence="4">Belongs to the RLP family.</text>
</comment>
<reference evidence="27 28" key="1">
    <citation type="journal article" date="2018" name="Proc. Natl. Acad. Sci. U.S.A.">
        <title>Draft genome sequence of Camellia sinensis var. sinensis provides insights into the evolution of the tea genome and tea quality.</title>
        <authorList>
            <person name="Wei C."/>
            <person name="Yang H."/>
            <person name="Wang S."/>
            <person name="Zhao J."/>
            <person name="Liu C."/>
            <person name="Gao L."/>
            <person name="Xia E."/>
            <person name="Lu Y."/>
            <person name="Tai Y."/>
            <person name="She G."/>
            <person name="Sun J."/>
            <person name="Cao H."/>
            <person name="Tong W."/>
            <person name="Gao Q."/>
            <person name="Li Y."/>
            <person name="Deng W."/>
            <person name="Jiang X."/>
            <person name="Wang W."/>
            <person name="Chen Q."/>
            <person name="Zhang S."/>
            <person name="Li H."/>
            <person name="Wu J."/>
            <person name="Wang P."/>
            <person name="Li P."/>
            <person name="Shi C."/>
            <person name="Zheng F."/>
            <person name="Jian J."/>
            <person name="Huang B."/>
            <person name="Shan D."/>
            <person name="Shi M."/>
            <person name="Fang C."/>
            <person name="Yue Y."/>
            <person name="Li F."/>
            <person name="Li D."/>
            <person name="Wei S."/>
            <person name="Han B."/>
            <person name="Jiang C."/>
            <person name="Yin Y."/>
            <person name="Xia T."/>
            <person name="Zhang Z."/>
            <person name="Bennetzen J.L."/>
            <person name="Zhao S."/>
            <person name="Wan X."/>
        </authorList>
    </citation>
    <scope>NUCLEOTIDE SEQUENCE [LARGE SCALE GENOMIC DNA]</scope>
    <source>
        <strain evidence="28">cv. Shuchazao</strain>
        <tissue evidence="27">Leaf</tissue>
    </source>
</reference>
<evidence type="ECO:0000256" key="2">
    <source>
        <dbReference type="ARBA" id="ARBA00004479"/>
    </source>
</evidence>
<dbReference type="InterPro" id="IPR001611">
    <property type="entry name" value="Leu-rich_rpt"/>
</dbReference>
<evidence type="ECO:0000256" key="20">
    <source>
        <dbReference type="ARBA" id="ARBA00023180"/>
    </source>
</evidence>
<evidence type="ECO:0000256" key="15">
    <source>
        <dbReference type="ARBA" id="ARBA00022777"/>
    </source>
</evidence>
<dbReference type="FunFam" id="3.30.200.20:FF:000661">
    <property type="entry name" value="Serine-threonine protein kinase plant-type"/>
    <property type="match status" value="1"/>
</dbReference>
<dbReference type="GO" id="GO:0051707">
    <property type="term" value="P:response to other organism"/>
    <property type="evidence" value="ECO:0007669"/>
    <property type="project" value="UniProtKB-ARBA"/>
</dbReference>
<dbReference type="PROSITE" id="PS00108">
    <property type="entry name" value="PROTEIN_KINASE_ST"/>
    <property type="match status" value="1"/>
</dbReference>
<evidence type="ECO:0000256" key="18">
    <source>
        <dbReference type="ARBA" id="ARBA00023136"/>
    </source>
</evidence>
<keyword evidence="18 24" id="KW-0472">Membrane</keyword>
<evidence type="ECO:0000256" key="1">
    <source>
        <dbReference type="ARBA" id="ARBA00004162"/>
    </source>
</evidence>
<comment type="catalytic activity">
    <reaction evidence="22">
        <text>L-seryl-[protein] + ATP = O-phospho-L-seryl-[protein] + ADP + H(+)</text>
        <dbReference type="Rhea" id="RHEA:17989"/>
        <dbReference type="Rhea" id="RHEA-COMP:9863"/>
        <dbReference type="Rhea" id="RHEA-COMP:11604"/>
        <dbReference type="ChEBI" id="CHEBI:15378"/>
        <dbReference type="ChEBI" id="CHEBI:29999"/>
        <dbReference type="ChEBI" id="CHEBI:30616"/>
        <dbReference type="ChEBI" id="CHEBI:83421"/>
        <dbReference type="ChEBI" id="CHEBI:456216"/>
        <dbReference type="EC" id="2.7.11.1"/>
    </reaction>
</comment>
<keyword evidence="7" id="KW-0723">Serine/threonine-protein kinase</keyword>
<comment type="similarity">
    <text evidence="3">Belongs to the protein kinase superfamily. Ser/Thr protein kinase family.</text>
</comment>
<dbReference type="Gene3D" id="1.10.510.10">
    <property type="entry name" value="Transferase(Phosphotransferase) domain 1"/>
    <property type="match status" value="1"/>
</dbReference>
<dbReference type="PROSITE" id="PS51450">
    <property type="entry name" value="LRR"/>
    <property type="match status" value="1"/>
</dbReference>
<feature type="signal peptide" evidence="25">
    <location>
        <begin position="1"/>
        <end position="22"/>
    </location>
</feature>
<dbReference type="PANTHER" id="PTHR48056:SF73">
    <property type="entry name" value="LRR RECEPTOR-LIKE SERINE_THREONINE-PROTEIN KINASE EFR"/>
    <property type="match status" value="1"/>
</dbReference>
<dbReference type="FunFam" id="3.80.10.10:FF:000095">
    <property type="entry name" value="LRR receptor-like serine/threonine-protein kinase GSO1"/>
    <property type="match status" value="1"/>
</dbReference>
<dbReference type="EMBL" id="SDRB02002903">
    <property type="protein sequence ID" value="THG18663.1"/>
    <property type="molecule type" value="Genomic_DNA"/>
</dbReference>
<keyword evidence="19" id="KW-0675">Receptor</keyword>
<dbReference type="SUPFAM" id="SSF52058">
    <property type="entry name" value="L domain-like"/>
    <property type="match status" value="3"/>
</dbReference>
<dbReference type="GO" id="GO:0005886">
    <property type="term" value="C:plasma membrane"/>
    <property type="evidence" value="ECO:0007669"/>
    <property type="project" value="UniProtKB-SubCell"/>
</dbReference>
<evidence type="ECO:0000256" key="14">
    <source>
        <dbReference type="ARBA" id="ARBA00022741"/>
    </source>
</evidence>
<keyword evidence="9" id="KW-0433">Leucine-rich repeat</keyword>
<dbReference type="Proteomes" id="UP000306102">
    <property type="component" value="Unassembled WGS sequence"/>
</dbReference>
<keyword evidence="12 25" id="KW-0732">Signal</keyword>
<evidence type="ECO:0000256" key="10">
    <source>
        <dbReference type="ARBA" id="ARBA00022679"/>
    </source>
</evidence>
<organism evidence="27 28">
    <name type="scientific">Camellia sinensis var. sinensis</name>
    <name type="common">China tea</name>
    <dbReference type="NCBI Taxonomy" id="542762"/>
    <lineage>
        <taxon>Eukaryota</taxon>
        <taxon>Viridiplantae</taxon>
        <taxon>Streptophyta</taxon>
        <taxon>Embryophyta</taxon>
        <taxon>Tracheophyta</taxon>
        <taxon>Spermatophyta</taxon>
        <taxon>Magnoliopsida</taxon>
        <taxon>eudicotyledons</taxon>
        <taxon>Gunneridae</taxon>
        <taxon>Pentapetalae</taxon>
        <taxon>asterids</taxon>
        <taxon>Ericales</taxon>
        <taxon>Theaceae</taxon>
        <taxon>Camellia</taxon>
    </lineage>
</organism>
<evidence type="ECO:0000256" key="19">
    <source>
        <dbReference type="ARBA" id="ARBA00023170"/>
    </source>
</evidence>
<evidence type="ECO:0000256" key="17">
    <source>
        <dbReference type="ARBA" id="ARBA00022989"/>
    </source>
</evidence>
<dbReference type="InterPro" id="IPR008271">
    <property type="entry name" value="Ser/Thr_kinase_AS"/>
</dbReference>
<comment type="caution">
    <text evidence="27">The sequence shown here is derived from an EMBL/GenBank/DDBJ whole genome shotgun (WGS) entry which is preliminary data.</text>
</comment>
<evidence type="ECO:0000313" key="27">
    <source>
        <dbReference type="EMBL" id="THG18663.1"/>
    </source>
</evidence>
<dbReference type="FunFam" id="3.80.10.10:FF:000317">
    <property type="entry name" value="Inactive leucine-rich repeat receptor-like protein kinase"/>
    <property type="match status" value="1"/>
</dbReference>
<dbReference type="InterPro" id="IPR050647">
    <property type="entry name" value="Plant_LRR-RLKs"/>
</dbReference>
<evidence type="ECO:0000259" key="26">
    <source>
        <dbReference type="PROSITE" id="PS50011"/>
    </source>
</evidence>
<feature type="domain" description="Protein kinase" evidence="26">
    <location>
        <begin position="952"/>
        <end position="1238"/>
    </location>
</feature>
<keyword evidence="14 23" id="KW-0547">Nucleotide-binding</keyword>
<dbReference type="FunFam" id="3.80.10.10:FF:000275">
    <property type="entry name" value="Leucine-rich repeat receptor-like protein kinase"/>
    <property type="match status" value="1"/>
</dbReference>
<keyword evidence="16 23" id="KW-0067">ATP-binding</keyword>
<dbReference type="GO" id="GO:0004674">
    <property type="term" value="F:protein serine/threonine kinase activity"/>
    <property type="evidence" value="ECO:0007669"/>
    <property type="project" value="UniProtKB-KW"/>
</dbReference>
<sequence length="1253" mass="138950">MEKTSFLIAAAVLLVLNHSISSLSITNLTTDQSALLSFKSYITLDPYNVLADNWSTSTSVCNWVGITCGVLHQRVTSLNLSDMSLTGSLSPHLGNLSFLSLLDISFNDFHGQIPEELSRLHLLKQVNFDYNNFTGDLNSYSWFGNLPELQYLLLYNNSFTGTIGSSLCNISNLEGLDLGQNYLQGNIPDEIGKLSNLKFLNLESNQITGSIPSAMFFNMSSLQTIALTYNNLYDSLPVYVCDHLPNLQLFYVSANRFYGEIPSSLYKCRELQHLSLSFNSFNGSIPREIGNLTMLKELYIGYNDFKDCCRRRRHRRCPRRPEDESAMVVSMSSDLRLFSELPSEMGNLVNLEVLNAKSGSLTGPIPSFIVNMSSLRVIDFTNNSLSGSLPLDIQYDLPFLEELQLNSNKLSGQFPPGLWECKWLQILSLAINDFTGSISNNIGNLTLLRELHLGFNKLTGSLPEEIGNLHLERLTIAFTGLTSLIPSQIFNISTARIINLNGNQLSGHLPSSLGLWLPNLKELYLAENKLSGTIPSSISNASKLTILEMTTNSFTGSIPNTLGNLRFLRRFSVSENNLTRESSSLELNFITSLANCNNLEHLGIAMNQFNGILPASFGNLSTSLQSLEAFGCKLKGEIPIGIGNLSGLNIISLDNNEFTGFIPATIGRLEHLERLNLEHNRLQGTIPNDFCMSKNLGDLYLSDNKLNGSIPACLGEQKTLRHVYLESNNLNSTIPLTLWSLRDLLGLNLSSNSLTGYIPLDIGNLRVITEIDLSWNQLSGDIPSTIGGAQALVTLSLAHNKLQGPIPQSLGKLINLEFLDLSHNNLSRDIPQSLEALKYLQYLNLSFNNLQGEIPTGGHFANFTAESFMQNSGLCGAPRLQVPPCKTIHKSRKSLDLLKYILPSIAFAILVAAFVWIRCRKVNMALPIQVDSMIHSWRRFSYQELVRATNAFSESNLLGTGSFGSVYKGILLDGMSVAIKVFNLQTEGSFKSFDTECEVMCNIRHRNLLKIISSCSITNFKALIFEYMPNGSLQKWLYSHNNFLDVLQRLNIMIDVALAMEHLHHGLTTPIVHCDLKPDNVLLDEDMVAHVGDFGIAKLFGEGEYIAQTKTLATIGYMAPEYGMEGIVSAKGDVYSYGIMLMEVFTRKKPTDEMFEGEMSLKSWVSDMILQGHGGSILLAMDSNLIGSESEDVNFTVKEQCVLSVLSLAMDCLKDQPNERINMKDASARLRKIRTVFLANNGKGLKGKDICQD</sequence>
<evidence type="ECO:0000256" key="12">
    <source>
        <dbReference type="ARBA" id="ARBA00022729"/>
    </source>
</evidence>
<dbReference type="GO" id="GO:0005524">
    <property type="term" value="F:ATP binding"/>
    <property type="evidence" value="ECO:0007669"/>
    <property type="project" value="UniProtKB-UniRule"/>
</dbReference>
<dbReference type="EC" id="2.7.11.1" evidence="5"/>
<feature type="transmembrane region" description="Helical" evidence="24">
    <location>
        <begin position="897"/>
        <end position="917"/>
    </location>
</feature>
<keyword evidence="20" id="KW-0325">Glycoprotein</keyword>
<feature type="chain" id="PRO_5020223185" description="non-specific serine/threonine protein kinase" evidence="25">
    <location>
        <begin position="23"/>
        <end position="1253"/>
    </location>
</feature>
<dbReference type="GO" id="GO:0033612">
    <property type="term" value="F:receptor serine/threonine kinase binding"/>
    <property type="evidence" value="ECO:0007669"/>
    <property type="project" value="TreeGrafter"/>
</dbReference>
<dbReference type="PANTHER" id="PTHR48056">
    <property type="entry name" value="LRR RECEPTOR-LIKE SERINE/THREONINE-PROTEIN KINASE-RELATED"/>
    <property type="match status" value="1"/>
</dbReference>
<keyword evidence="13" id="KW-0677">Repeat</keyword>
<evidence type="ECO:0000256" key="22">
    <source>
        <dbReference type="ARBA" id="ARBA00048679"/>
    </source>
</evidence>
<evidence type="ECO:0000256" key="5">
    <source>
        <dbReference type="ARBA" id="ARBA00012513"/>
    </source>
</evidence>
<dbReference type="InterPro" id="IPR001245">
    <property type="entry name" value="Ser-Thr/Tyr_kinase_cat_dom"/>
</dbReference>
<evidence type="ECO:0000256" key="16">
    <source>
        <dbReference type="ARBA" id="ARBA00022840"/>
    </source>
</evidence>
<proteinExistence type="inferred from homology"/>
<comment type="subcellular location">
    <subcellularLocation>
        <location evidence="1">Cell membrane</location>
        <topology evidence="1">Single-pass membrane protein</topology>
    </subcellularLocation>
    <subcellularLocation>
        <location evidence="2">Membrane</location>
        <topology evidence="2">Single-pass type I membrane protein</topology>
    </subcellularLocation>
</comment>
<keyword evidence="11 24" id="KW-0812">Transmembrane</keyword>
<keyword evidence="15" id="KW-0418">Kinase</keyword>
<evidence type="ECO:0000256" key="7">
    <source>
        <dbReference type="ARBA" id="ARBA00022527"/>
    </source>
</evidence>
<keyword evidence="28" id="KW-1185">Reference proteome</keyword>
<dbReference type="InterPro" id="IPR032675">
    <property type="entry name" value="LRR_dom_sf"/>
</dbReference>
<dbReference type="Gene3D" id="3.30.200.20">
    <property type="entry name" value="Phosphorylase Kinase, domain 1"/>
    <property type="match status" value="1"/>
</dbReference>
<dbReference type="InterPro" id="IPR000719">
    <property type="entry name" value="Prot_kinase_dom"/>
</dbReference>
<dbReference type="PROSITE" id="PS50011">
    <property type="entry name" value="PROTEIN_KINASE_DOM"/>
    <property type="match status" value="1"/>
</dbReference>
<evidence type="ECO:0000256" key="3">
    <source>
        <dbReference type="ARBA" id="ARBA00008684"/>
    </source>
</evidence>
<dbReference type="PROSITE" id="PS00107">
    <property type="entry name" value="PROTEIN_KINASE_ATP"/>
    <property type="match status" value="1"/>
</dbReference>
<dbReference type="InterPro" id="IPR003591">
    <property type="entry name" value="Leu-rich_rpt_typical-subtyp"/>
</dbReference>
<evidence type="ECO:0000256" key="21">
    <source>
        <dbReference type="ARBA" id="ARBA00047899"/>
    </source>
</evidence>
<dbReference type="FunFam" id="1.10.510.10:FF:000358">
    <property type="entry name" value="Putative leucine-rich repeat receptor-like serine/threonine-protein kinase"/>
    <property type="match status" value="1"/>
</dbReference>
<dbReference type="Pfam" id="PF13855">
    <property type="entry name" value="LRR_8"/>
    <property type="match status" value="3"/>
</dbReference>
<keyword evidence="6" id="KW-1003">Cell membrane</keyword>
<dbReference type="STRING" id="542762.A0A4S4EPJ5"/>
<accession>A0A4S4EPJ5</accession>
<dbReference type="SUPFAM" id="SSF56112">
    <property type="entry name" value="Protein kinase-like (PK-like)"/>
    <property type="match status" value="1"/>
</dbReference>
<evidence type="ECO:0000256" key="13">
    <source>
        <dbReference type="ARBA" id="ARBA00022737"/>
    </source>
</evidence>
<dbReference type="InterPro" id="IPR017441">
    <property type="entry name" value="Protein_kinase_ATP_BS"/>
</dbReference>
<keyword evidence="17 24" id="KW-1133">Transmembrane helix</keyword>
<comment type="catalytic activity">
    <reaction evidence="21">
        <text>L-threonyl-[protein] + ATP = O-phospho-L-threonyl-[protein] + ADP + H(+)</text>
        <dbReference type="Rhea" id="RHEA:46608"/>
        <dbReference type="Rhea" id="RHEA-COMP:11060"/>
        <dbReference type="Rhea" id="RHEA-COMP:11605"/>
        <dbReference type="ChEBI" id="CHEBI:15378"/>
        <dbReference type="ChEBI" id="CHEBI:30013"/>
        <dbReference type="ChEBI" id="CHEBI:30616"/>
        <dbReference type="ChEBI" id="CHEBI:61977"/>
        <dbReference type="ChEBI" id="CHEBI:456216"/>
        <dbReference type="EC" id="2.7.11.1"/>
    </reaction>
</comment>
<dbReference type="Pfam" id="PF07714">
    <property type="entry name" value="PK_Tyr_Ser-Thr"/>
    <property type="match status" value="1"/>
</dbReference>
<evidence type="ECO:0000256" key="11">
    <source>
        <dbReference type="ARBA" id="ARBA00022692"/>
    </source>
</evidence>
<dbReference type="SMART" id="SM00369">
    <property type="entry name" value="LRR_TYP"/>
    <property type="match status" value="10"/>
</dbReference>
<keyword evidence="8" id="KW-0597">Phosphoprotein</keyword>
<name>A0A4S4EPJ5_CAMSN</name>
<dbReference type="InterPro" id="IPR013210">
    <property type="entry name" value="LRR_N_plant-typ"/>
</dbReference>
<dbReference type="SMART" id="SM00220">
    <property type="entry name" value="S_TKc"/>
    <property type="match status" value="1"/>
</dbReference>
<evidence type="ECO:0000256" key="6">
    <source>
        <dbReference type="ARBA" id="ARBA00022475"/>
    </source>
</evidence>
<dbReference type="GO" id="GO:0006952">
    <property type="term" value="P:defense response"/>
    <property type="evidence" value="ECO:0007669"/>
    <property type="project" value="UniProtKB-ARBA"/>
</dbReference>
<protein>
    <recommendedName>
        <fullName evidence="5">non-specific serine/threonine protein kinase</fullName>
        <ecNumber evidence="5">2.7.11.1</ecNumber>
    </recommendedName>
</protein>
<gene>
    <name evidence="27" type="ORF">TEA_005342</name>
</gene>
<evidence type="ECO:0000256" key="8">
    <source>
        <dbReference type="ARBA" id="ARBA00022553"/>
    </source>
</evidence>
<dbReference type="Gene3D" id="3.80.10.10">
    <property type="entry name" value="Ribonuclease Inhibitor"/>
    <property type="match status" value="5"/>
</dbReference>
<dbReference type="Pfam" id="PF00560">
    <property type="entry name" value="LRR_1"/>
    <property type="match status" value="8"/>
</dbReference>
<evidence type="ECO:0000256" key="9">
    <source>
        <dbReference type="ARBA" id="ARBA00022614"/>
    </source>
</evidence>
<keyword evidence="10" id="KW-0808">Transferase</keyword>
<dbReference type="Pfam" id="PF08263">
    <property type="entry name" value="LRRNT_2"/>
    <property type="match status" value="1"/>
</dbReference>
<dbReference type="FunFam" id="3.80.10.10:FF:000041">
    <property type="entry name" value="LRR receptor-like serine/threonine-protein kinase ERECTA"/>
    <property type="match status" value="1"/>
</dbReference>
<feature type="binding site" evidence="23">
    <location>
        <position position="980"/>
    </location>
    <ligand>
        <name>ATP</name>
        <dbReference type="ChEBI" id="CHEBI:30616"/>
    </ligand>
</feature>
<dbReference type="InterPro" id="IPR011009">
    <property type="entry name" value="Kinase-like_dom_sf"/>
</dbReference>
<evidence type="ECO:0000256" key="24">
    <source>
        <dbReference type="SAM" id="Phobius"/>
    </source>
</evidence>
<evidence type="ECO:0000256" key="23">
    <source>
        <dbReference type="PROSITE-ProRule" id="PRU10141"/>
    </source>
</evidence>
<evidence type="ECO:0000256" key="25">
    <source>
        <dbReference type="SAM" id="SignalP"/>
    </source>
</evidence>
<dbReference type="AlphaFoldDB" id="A0A4S4EPJ5"/>